<gene>
    <name evidence="2" type="ORF">GCM10011515_00670</name>
</gene>
<dbReference type="PANTHER" id="PTHR48098:SF6">
    <property type="entry name" value="FERRI-BACILLIBACTIN ESTERASE BESA"/>
    <property type="match status" value="1"/>
</dbReference>
<evidence type="ECO:0000313" key="3">
    <source>
        <dbReference type="Proteomes" id="UP000619041"/>
    </source>
</evidence>
<dbReference type="Gene3D" id="3.40.50.1820">
    <property type="entry name" value="alpha/beta hydrolase"/>
    <property type="match status" value="1"/>
</dbReference>
<proteinExistence type="predicted"/>
<dbReference type="InterPro" id="IPR050583">
    <property type="entry name" value="Mycobacterial_A85_antigen"/>
</dbReference>
<keyword evidence="3" id="KW-1185">Reference proteome</keyword>
<organism evidence="2 3">
    <name type="scientific">Tsuneonella deserti</name>
    <dbReference type="NCBI Taxonomy" id="2035528"/>
    <lineage>
        <taxon>Bacteria</taxon>
        <taxon>Pseudomonadati</taxon>
        <taxon>Pseudomonadota</taxon>
        <taxon>Alphaproteobacteria</taxon>
        <taxon>Sphingomonadales</taxon>
        <taxon>Erythrobacteraceae</taxon>
        <taxon>Tsuneonella</taxon>
    </lineage>
</organism>
<comment type="caution">
    <text evidence="2">The sequence shown here is derived from an EMBL/GenBank/DDBJ whole genome shotgun (WGS) entry which is preliminary data.</text>
</comment>
<feature type="chain" id="PRO_5047006648" evidence="1">
    <location>
        <begin position="26"/>
        <end position="305"/>
    </location>
</feature>
<dbReference type="Proteomes" id="UP000619041">
    <property type="component" value="Unassembled WGS sequence"/>
</dbReference>
<dbReference type="InterPro" id="IPR000801">
    <property type="entry name" value="Esterase-like"/>
</dbReference>
<feature type="signal peptide" evidence="1">
    <location>
        <begin position="1"/>
        <end position="25"/>
    </location>
</feature>
<evidence type="ECO:0000256" key="1">
    <source>
        <dbReference type="SAM" id="SignalP"/>
    </source>
</evidence>
<protein>
    <submittedName>
        <fullName evidence="2">Esterase</fullName>
    </submittedName>
</protein>
<dbReference type="EMBL" id="BMKL01000001">
    <property type="protein sequence ID" value="GGD84819.1"/>
    <property type="molecule type" value="Genomic_DNA"/>
</dbReference>
<name>A0ABQ1RY88_9SPHN</name>
<evidence type="ECO:0000313" key="2">
    <source>
        <dbReference type="EMBL" id="GGD84819.1"/>
    </source>
</evidence>
<dbReference type="SUPFAM" id="SSF53474">
    <property type="entry name" value="alpha/beta-Hydrolases"/>
    <property type="match status" value="1"/>
</dbReference>
<dbReference type="InterPro" id="IPR029058">
    <property type="entry name" value="AB_hydrolase_fold"/>
</dbReference>
<dbReference type="RefSeq" id="WP_188643310.1">
    <property type="nucleotide sequence ID" value="NZ_BMKL01000001.1"/>
</dbReference>
<dbReference type="Pfam" id="PF00756">
    <property type="entry name" value="Esterase"/>
    <property type="match status" value="1"/>
</dbReference>
<sequence>MIVRLIALALLLATCGCATLPPAPAAPARTVEWEQLQAPGLPEHHVTVWLPPGYDASGGPYPVLYMWDGQNLFDPAKTQYGKAWMVDRVLTDMVAKGRAKPHIVVGIWSPVGLDRYRHYLPQPAAAGAAGEVAADVARMAGGPVASAQELEWVADVLKPRVDAAFRTRTAARDTTIIGSSMGGVMACYAIVARPDIFGRAGCVSAHWPVADPDLAEKHRTEILATWRTWLARDLGQPQGRRIWLDHGTATLDAYYGPWQDAIAQDLTDLGWIEGRDFTARTYPGAEHDEIYWNQRLPEMLAWLWR</sequence>
<reference evidence="3" key="1">
    <citation type="journal article" date="2019" name="Int. J. Syst. Evol. Microbiol.">
        <title>The Global Catalogue of Microorganisms (GCM) 10K type strain sequencing project: providing services to taxonomists for standard genome sequencing and annotation.</title>
        <authorList>
            <consortium name="The Broad Institute Genomics Platform"/>
            <consortium name="The Broad Institute Genome Sequencing Center for Infectious Disease"/>
            <person name="Wu L."/>
            <person name="Ma J."/>
        </authorList>
    </citation>
    <scope>NUCLEOTIDE SEQUENCE [LARGE SCALE GENOMIC DNA]</scope>
    <source>
        <strain evidence="3">CGMCC 1.15959</strain>
    </source>
</reference>
<accession>A0ABQ1RY88</accession>
<dbReference type="PANTHER" id="PTHR48098">
    <property type="entry name" value="ENTEROCHELIN ESTERASE-RELATED"/>
    <property type="match status" value="1"/>
</dbReference>
<dbReference type="PROSITE" id="PS51257">
    <property type="entry name" value="PROKAR_LIPOPROTEIN"/>
    <property type="match status" value="1"/>
</dbReference>
<keyword evidence="1" id="KW-0732">Signal</keyword>